<name>A0A6C0B461_9ZZZZ</name>
<dbReference type="AlphaFoldDB" id="A0A6C0B461"/>
<organism evidence="1">
    <name type="scientific">viral metagenome</name>
    <dbReference type="NCBI Taxonomy" id="1070528"/>
    <lineage>
        <taxon>unclassified sequences</taxon>
        <taxon>metagenomes</taxon>
        <taxon>organismal metagenomes</taxon>
    </lineage>
</organism>
<evidence type="ECO:0000313" key="1">
    <source>
        <dbReference type="EMBL" id="QHS86263.1"/>
    </source>
</evidence>
<reference evidence="1" key="1">
    <citation type="journal article" date="2020" name="Nature">
        <title>Giant virus diversity and host interactions through global metagenomics.</title>
        <authorList>
            <person name="Schulz F."/>
            <person name="Roux S."/>
            <person name="Paez-Espino D."/>
            <person name="Jungbluth S."/>
            <person name="Walsh D.A."/>
            <person name="Denef V.J."/>
            <person name="McMahon K.D."/>
            <person name="Konstantinidis K.T."/>
            <person name="Eloe-Fadrosh E.A."/>
            <person name="Kyrpides N.C."/>
            <person name="Woyke T."/>
        </authorList>
    </citation>
    <scope>NUCLEOTIDE SEQUENCE</scope>
    <source>
        <strain evidence="1">GVMAG-M-3300009187-29</strain>
    </source>
</reference>
<accession>A0A6C0B461</accession>
<protein>
    <submittedName>
        <fullName evidence="1">Uncharacterized protein</fullName>
    </submittedName>
</protein>
<proteinExistence type="predicted"/>
<sequence>MSSTRNKNTPGNYSLEVEGKREQAQYKVNELYSVPEQTNFFGDGLLPGRVGPAKLSSNYCDIESDLRGIGSTNLVQRKAPTVPDIFQLKSLNIIDRVPLIMPKSYQHSNTERPFIGLTN</sequence>
<dbReference type="EMBL" id="MN739052">
    <property type="protein sequence ID" value="QHS86263.1"/>
    <property type="molecule type" value="Genomic_DNA"/>
</dbReference>